<evidence type="ECO:0000313" key="2">
    <source>
        <dbReference type="EMBL" id="PAA74003.1"/>
    </source>
</evidence>
<evidence type="ECO:0000313" key="3">
    <source>
        <dbReference type="Proteomes" id="UP000215902"/>
    </source>
</evidence>
<protein>
    <submittedName>
        <fullName evidence="2">Uncharacterized protein</fullName>
    </submittedName>
</protein>
<evidence type="ECO:0000256" key="1">
    <source>
        <dbReference type="SAM" id="MobiDB-lite"/>
    </source>
</evidence>
<keyword evidence="3" id="KW-1185">Reference proteome</keyword>
<comment type="caution">
    <text evidence="2">The sequence shown here is derived from an EMBL/GenBank/DDBJ whole genome shotgun (WGS) entry which is preliminary data.</text>
</comment>
<name>A0A267FJW4_9PLAT</name>
<feature type="compositionally biased region" description="Polar residues" evidence="1">
    <location>
        <begin position="67"/>
        <end position="84"/>
    </location>
</feature>
<dbReference type="EMBL" id="NIVC01000982">
    <property type="protein sequence ID" value="PAA74003.1"/>
    <property type="molecule type" value="Genomic_DNA"/>
</dbReference>
<reference evidence="2 3" key="1">
    <citation type="submission" date="2017-06" db="EMBL/GenBank/DDBJ databases">
        <title>A platform for efficient transgenesis in Macrostomum lignano, a flatworm model organism for stem cell research.</title>
        <authorList>
            <person name="Berezikov E."/>
        </authorList>
    </citation>
    <scope>NUCLEOTIDE SEQUENCE [LARGE SCALE GENOMIC DNA]</scope>
    <source>
        <strain evidence="2">DV1</strain>
        <tissue evidence="2">Whole organism</tissue>
    </source>
</reference>
<accession>A0A267FJW4</accession>
<sequence>MTKLTRVEEEESDRDNPFRPGSQLDREADSILRGSHVSRNSIQLAGGTNDKPDSTLADSSVDGGADINNSVSAALTPTGDQVEQQPRRNSKGHVRINEDTVCIVSPDTQVTTAIIVDDEADEDAGEVQEAAPAPSPASKANGHSPLLPTDSSRRPGSQLDSSSLASPVAAPADMVEVQVCSATLNAAAPYIAEAVSVADAKKTQQSRKLAAKKQSKSSSTREDSSGAKKACCTVM</sequence>
<feature type="region of interest" description="Disordered" evidence="1">
    <location>
        <begin position="121"/>
        <end position="168"/>
    </location>
</feature>
<dbReference type="Proteomes" id="UP000215902">
    <property type="component" value="Unassembled WGS sequence"/>
</dbReference>
<feature type="compositionally biased region" description="Low complexity" evidence="1">
    <location>
        <begin position="159"/>
        <end position="168"/>
    </location>
</feature>
<gene>
    <name evidence="2" type="ORF">BOX15_Mlig009062g1</name>
</gene>
<dbReference type="AlphaFoldDB" id="A0A267FJW4"/>
<feature type="region of interest" description="Disordered" evidence="1">
    <location>
        <begin position="1"/>
        <end position="100"/>
    </location>
</feature>
<feature type="compositionally biased region" description="Low complexity" evidence="1">
    <location>
        <begin position="127"/>
        <end position="140"/>
    </location>
</feature>
<proteinExistence type="predicted"/>
<organism evidence="2 3">
    <name type="scientific">Macrostomum lignano</name>
    <dbReference type="NCBI Taxonomy" id="282301"/>
    <lineage>
        <taxon>Eukaryota</taxon>
        <taxon>Metazoa</taxon>
        <taxon>Spiralia</taxon>
        <taxon>Lophotrochozoa</taxon>
        <taxon>Platyhelminthes</taxon>
        <taxon>Rhabditophora</taxon>
        <taxon>Macrostomorpha</taxon>
        <taxon>Macrostomida</taxon>
        <taxon>Macrostomidae</taxon>
        <taxon>Macrostomum</taxon>
    </lineage>
</organism>
<feature type="region of interest" description="Disordered" evidence="1">
    <location>
        <begin position="199"/>
        <end position="235"/>
    </location>
</feature>